<proteinExistence type="predicted"/>
<name>A0AAN5DGC2_9BILA</name>
<protein>
    <recommendedName>
        <fullName evidence="4">Secreted protein</fullName>
    </recommendedName>
</protein>
<feature type="non-terminal residue" evidence="2">
    <location>
        <position position="1"/>
    </location>
</feature>
<dbReference type="EMBL" id="BTRK01000006">
    <property type="protein sequence ID" value="GMR61997.1"/>
    <property type="molecule type" value="Genomic_DNA"/>
</dbReference>
<dbReference type="AlphaFoldDB" id="A0AAN5DGC2"/>
<evidence type="ECO:0000256" key="1">
    <source>
        <dbReference type="SAM" id="SignalP"/>
    </source>
</evidence>
<evidence type="ECO:0008006" key="4">
    <source>
        <dbReference type="Google" id="ProtNLM"/>
    </source>
</evidence>
<feature type="chain" id="PRO_5042899850" description="Secreted protein" evidence="1">
    <location>
        <begin position="23"/>
        <end position="114"/>
    </location>
</feature>
<feature type="signal peptide" evidence="1">
    <location>
        <begin position="1"/>
        <end position="22"/>
    </location>
</feature>
<organism evidence="2 3">
    <name type="scientific">Pristionchus mayeri</name>
    <dbReference type="NCBI Taxonomy" id="1317129"/>
    <lineage>
        <taxon>Eukaryota</taxon>
        <taxon>Metazoa</taxon>
        <taxon>Ecdysozoa</taxon>
        <taxon>Nematoda</taxon>
        <taxon>Chromadorea</taxon>
        <taxon>Rhabditida</taxon>
        <taxon>Rhabditina</taxon>
        <taxon>Diplogasteromorpha</taxon>
        <taxon>Diplogasteroidea</taxon>
        <taxon>Neodiplogasteridae</taxon>
        <taxon>Pristionchus</taxon>
    </lineage>
</organism>
<dbReference type="Proteomes" id="UP001328107">
    <property type="component" value="Unassembled WGS sequence"/>
</dbReference>
<accession>A0AAN5DGC2</accession>
<evidence type="ECO:0000313" key="2">
    <source>
        <dbReference type="EMBL" id="GMR61997.1"/>
    </source>
</evidence>
<keyword evidence="1" id="KW-0732">Signal</keyword>
<gene>
    <name evidence="2" type="ORF">PMAYCL1PPCAC_32192</name>
</gene>
<reference evidence="3" key="1">
    <citation type="submission" date="2022-10" db="EMBL/GenBank/DDBJ databases">
        <title>Genome assembly of Pristionchus species.</title>
        <authorList>
            <person name="Yoshida K."/>
            <person name="Sommer R.J."/>
        </authorList>
    </citation>
    <scope>NUCLEOTIDE SEQUENCE [LARGE SCALE GENOMIC DNA]</scope>
    <source>
        <strain evidence="3">RS5460</strain>
    </source>
</reference>
<sequence>FKITIVISLVFCLATSSSHLNAEDQSSKSKGPLLESNRVPPCWRSPFFLKEGLIFKDGSEMIVPREFDMGMCSPGCEPTEWMTRMVLVLEKKPRSRLTLRRYRAIIVDCKPIEN</sequence>
<keyword evidence="3" id="KW-1185">Reference proteome</keyword>
<evidence type="ECO:0000313" key="3">
    <source>
        <dbReference type="Proteomes" id="UP001328107"/>
    </source>
</evidence>
<comment type="caution">
    <text evidence="2">The sequence shown here is derived from an EMBL/GenBank/DDBJ whole genome shotgun (WGS) entry which is preliminary data.</text>
</comment>